<evidence type="ECO:0000256" key="4">
    <source>
        <dbReference type="RuleBase" id="RU003345"/>
    </source>
</evidence>
<evidence type="ECO:0000256" key="1">
    <source>
        <dbReference type="ARBA" id="ARBA00009986"/>
    </source>
</evidence>
<keyword evidence="2 4" id="KW-0560">Oxidoreductase</keyword>
<dbReference type="SUPFAM" id="SSF53720">
    <property type="entry name" value="ALDH-like"/>
    <property type="match status" value="1"/>
</dbReference>
<dbReference type="PANTHER" id="PTHR43353:SF5">
    <property type="entry name" value="SUCCINATE-SEMIALDEHYDE DEHYDROGENASE, MITOCHONDRIAL"/>
    <property type="match status" value="1"/>
</dbReference>
<evidence type="ECO:0000256" key="3">
    <source>
        <dbReference type="PROSITE-ProRule" id="PRU10007"/>
    </source>
</evidence>
<evidence type="ECO:0000259" key="5">
    <source>
        <dbReference type="Pfam" id="PF00171"/>
    </source>
</evidence>
<comment type="caution">
    <text evidence="6">The sequence shown here is derived from an EMBL/GenBank/DDBJ whole genome shotgun (WGS) entry which is preliminary data.</text>
</comment>
<name>A0A940RYB5_9ACTN</name>
<organism evidence="6 7">
    <name type="scientific">Streptomyces montanisoli</name>
    <dbReference type="NCBI Taxonomy" id="2798581"/>
    <lineage>
        <taxon>Bacteria</taxon>
        <taxon>Bacillati</taxon>
        <taxon>Actinomycetota</taxon>
        <taxon>Actinomycetes</taxon>
        <taxon>Kitasatosporales</taxon>
        <taxon>Streptomycetaceae</taxon>
        <taxon>Streptomyces</taxon>
    </lineage>
</organism>
<dbReference type="FunFam" id="3.40.605.10:FF:000026">
    <property type="entry name" value="Aldehyde dehydrogenase, putative"/>
    <property type="match status" value="1"/>
</dbReference>
<gene>
    <name evidence="6" type="ORF">JFN87_32415</name>
</gene>
<dbReference type="Pfam" id="PF00171">
    <property type="entry name" value="Aldedh"/>
    <property type="match status" value="1"/>
</dbReference>
<feature type="domain" description="Aldehyde dehydrogenase" evidence="5">
    <location>
        <begin position="38"/>
        <end position="496"/>
    </location>
</feature>
<dbReference type="AlphaFoldDB" id="A0A940RYB5"/>
<dbReference type="EMBL" id="JAGIQL010000298">
    <property type="protein sequence ID" value="MBP0462112.1"/>
    <property type="molecule type" value="Genomic_DNA"/>
</dbReference>
<dbReference type="Gene3D" id="3.40.605.10">
    <property type="entry name" value="Aldehyde Dehydrogenase, Chain A, domain 1"/>
    <property type="match status" value="1"/>
</dbReference>
<dbReference type="InterPro" id="IPR015590">
    <property type="entry name" value="Aldehyde_DH_dom"/>
</dbReference>
<evidence type="ECO:0000313" key="6">
    <source>
        <dbReference type="EMBL" id="MBP0462112.1"/>
    </source>
</evidence>
<dbReference type="InterPro" id="IPR016163">
    <property type="entry name" value="Ald_DH_C"/>
</dbReference>
<dbReference type="GO" id="GO:0009450">
    <property type="term" value="P:gamma-aminobutyric acid catabolic process"/>
    <property type="evidence" value="ECO:0007669"/>
    <property type="project" value="TreeGrafter"/>
</dbReference>
<dbReference type="Gene3D" id="3.40.309.10">
    <property type="entry name" value="Aldehyde Dehydrogenase, Chain A, domain 2"/>
    <property type="match status" value="1"/>
</dbReference>
<dbReference type="CDD" id="cd07103">
    <property type="entry name" value="ALDH_F5_SSADH_GabD"/>
    <property type="match status" value="1"/>
</dbReference>
<dbReference type="FunFam" id="3.40.605.10:FF:000005">
    <property type="entry name" value="Succinate-semialdehyde dehydrogenase I"/>
    <property type="match status" value="1"/>
</dbReference>
<dbReference type="PROSITE" id="PS00687">
    <property type="entry name" value="ALDEHYDE_DEHYDR_GLU"/>
    <property type="match status" value="1"/>
</dbReference>
<dbReference type="Proteomes" id="UP000670475">
    <property type="component" value="Unassembled WGS sequence"/>
</dbReference>
<protein>
    <submittedName>
        <fullName evidence="6">NAD-dependent succinate-semialdehyde dehydrogenase</fullName>
    </submittedName>
</protein>
<reference evidence="6" key="1">
    <citation type="submission" date="2021-03" db="EMBL/GenBank/DDBJ databases">
        <title>Whole genome sequence of Streptomyces bomunensis MMS17-BM035.</title>
        <authorList>
            <person name="Lee J.H."/>
        </authorList>
    </citation>
    <scope>NUCLEOTIDE SEQUENCE</scope>
    <source>
        <strain evidence="6">MMS17-BM035</strain>
    </source>
</reference>
<keyword evidence="7" id="KW-1185">Reference proteome</keyword>
<dbReference type="InterPro" id="IPR050740">
    <property type="entry name" value="Aldehyde_DH_Superfamily"/>
</dbReference>
<dbReference type="InterPro" id="IPR029510">
    <property type="entry name" value="Ald_DH_CS_GLU"/>
</dbReference>
<dbReference type="InterPro" id="IPR016161">
    <property type="entry name" value="Ald_DH/histidinol_DH"/>
</dbReference>
<dbReference type="PANTHER" id="PTHR43353">
    <property type="entry name" value="SUCCINATE-SEMIALDEHYDE DEHYDROGENASE, MITOCHONDRIAL"/>
    <property type="match status" value="1"/>
</dbReference>
<dbReference type="GO" id="GO:0004777">
    <property type="term" value="F:succinate-semialdehyde dehydrogenase (NAD+) activity"/>
    <property type="evidence" value="ECO:0007669"/>
    <property type="project" value="TreeGrafter"/>
</dbReference>
<proteinExistence type="inferred from homology"/>
<dbReference type="InterPro" id="IPR016162">
    <property type="entry name" value="Ald_DH_N"/>
</dbReference>
<evidence type="ECO:0000256" key="2">
    <source>
        <dbReference type="ARBA" id="ARBA00023002"/>
    </source>
</evidence>
<comment type="similarity">
    <text evidence="1 4">Belongs to the aldehyde dehydrogenase family.</text>
</comment>
<evidence type="ECO:0000313" key="7">
    <source>
        <dbReference type="Proteomes" id="UP000670475"/>
    </source>
</evidence>
<dbReference type="FunFam" id="3.40.309.10:FF:000004">
    <property type="entry name" value="Succinate-semialdehyde dehydrogenase I"/>
    <property type="match status" value="1"/>
</dbReference>
<accession>A0A940RYB5</accession>
<feature type="active site" evidence="3">
    <location>
        <position position="275"/>
    </location>
</feature>
<sequence length="503" mass="53295">MDGRRCPRAGENTVTAQAEHERAVVDAVPTGLHIAGDWRPAASGDVFEVEDPSVARPLRTVADAGTDDALDALTAAHEAQESWAARPPRERGEILRRSYELIHERIDDLALLMTLEMGKPLAEARGEVAYAAEFFRWFAEEAVRIDGGYATSPDGKDRLLVMRRPVGPALLITPWNFPLAMGTRKIGPAVAAGCTMVVKPAEQTPLSMLALAGIMAEAGLPGGVLNVVTSSRPGEVVEPLLRDGRLRKLSFTGSTAVGRLLIAQSAEQVLRVSLELGGNAPFIVCEDADLEAAVEGAVQAKMRNIGEACTAANRLYVHESVAPEFTRRLAERMGAMVVGRGTEPGVEVGPLIDEDGRGKVGRLVGQALDAGAKALTGGEPAPGDGYFYAPTVLVDVPADAPMLHEEIFGPVAPVVAFSDEDEAVAAANATPYGLVSYLYTENLRRAFRISERLDTGMIGLNKGVVSNPAAPFGGVKQSGLGREGGRAGIEEFLETRYLAMPAS</sequence>